<dbReference type="Gene3D" id="3.40.50.1460">
    <property type="match status" value="1"/>
</dbReference>
<name>A0A0K6FYT3_9AGAM</name>
<dbReference type="Pfam" id="PF00656">
    <property type="entry name" value="Peptidase_C14"/>
    <property type="match status" value="1"/>
</dbReference>
<reference evidence="4 5" key="1">
    <citation type="submission" date="2015-07" db="EMBL/GenBank/DDBJ databases">
        <authorList>
            <person name="Noorani M."/>
        </authorList>
    </citation>
    <scope>NUCLEOTIDE SEQUENCE [LARGE SCALE GENOMIC DNA]</scope>
    <source>
        <strain evidence="4">BBA 69670</strain>
    </source>
</reference>
<dbReference type="GO" id="GO:0004197">
    <property type="term" value="F:cysteine-type endopeptidase activity"/>
    <property type="evidence" value="ECO:0007669"/>
    <property type="project" value="InterPro"/>
</dbReference>
<dbReference type="EMBL" id="CYGV01001234">
    <property type="protein sequence ID" value="CUA71415.1"/>
    <property type="molecule type" value="Genomic_DNA"/>
</dbReference>
<feature type="domain" description="Peptidase C14 caspase" evidence="3">
    <location>
        <begin position="21"/>
        <end position="296"/>
    </location>
</feature>
<comment type="similarity">
    <text evidence="1">Belongs to the peptidase C14B family.</text>
</comment>
<dbReference type="AlphaFoldDB" id="A0A0K6FYT3"/>
<dbReference type="InterPro" id="IPR011600">
    <property type="entry name" value="Pept_C14_caspase"/>
</dbReference>
<evidence type="ECO:0000256" key="1">
    <source>
        <dbReference type="ARBA" id="ARBA00009005"/>
    </source>
</evidence>
<gene>
    <name evidence="4" type="ORF">RSOLAG22IIIB_04630</name>
</gene>
<dbReference type="Proteomes" id="UP000044841">
    <property type="component" value="Unassembled WGS sequence"/>
</dbReference>
<feature type="region of interest" description="Disordered" evidence="2">
    <location>
        <begin position="122"/>
        <end position="146"/>
    </location>
</feature>
<evidence type="ECO:0000256" key="2">
    <source>
        <dbReference type="SAM" id="MobiDB-lite"/>
    </source>
</evidence>
<protein>
    <recommendedName>
        <fullName evidence="3">Peptidase C14 caspase domain-containing protein</fullName>
    </recommendedName>
</protein>
<keyword evidence="5" id="KW-1185">Reference proteome</keyword>
<dbReference type="InterPro" id="IPR050452">
    <property type="entry name" value="Metacaspase"/>
</dbReference>
<sequence length="702" mass="79204">MHSDEDEDKPNRWSRLYGFFLGIDKYQAEQRRDLRGCVSDAESMHDYFENIGVPPDNLYTLCDEEATRERILDAFMCHLTGNPDIKVDDPIIIYFAGHGDRMPAPQSWHAPDGMIDMILPHDASYRGTSGDNPSDQNTGTGPTNTLDADKQYVYGIPDLTLSFLLYQLRQEKGNNITVILDCCYSGSGTRETNGTQSRNSHDPGAPAIPDELDAPLRRSVSVGHRSILEQDIERQLMVASSKTHILLAACQNDEQAQEVVNIQPGPERTSISFGGIFTSILLSVLQKCDFEKTSYAMFFRNLLVAGSKYYCKPSQRPRSARQTFKCKGRNLDRLLFSVSQARISPIRIMDGSNCRIGIGSVQGIVPGTMFGAFANSMNPTRHLLTTLVAKDVGTISCQLYARDPNAPSISSDHYLTILRHNDNFKVLRIWVDEEIKRNKLWQSVLTSLYLNTVPISWAASREDHDVELVRSNDWVAFRGAHLTLGQLGNFHDLEYTLEADQLRETLTAIIYFHFHLKTQNQQAPVREDISMTLKEIKVVRSSGSTTYEANKEDLFGDSVPAGTLTTLHLESRKTFGIELTNNSTENLFPYVLYYNFEDYSVRCLYEPPNQWGRAPLQAGKSIAIGDGPNDFDPFLVDFTDPKSSKEYGAFVLLVFSEWVDIAYLKQKSPFSYFALTNRGERLKNHDSGIWDSLVVRVELVKK</sequence>
<accession>A0A0K6FYT3</accession>
<evidence type="ECO:0000259" key="3">
    <source>
        <dbReference type="Pfam" id="PF00656"/>
    </source>
</evidence>
<dbReference type="GO" id="GO:0005737">
    <property type="term" value="C:cytoplasm"/>
    <property type="evidence" value="ECO:0007669"/>
    <property type="project" value="TreeGrafter"/>
</dbReference>
<dbReference type="PANTHER" id="PTHR48104">
    <property type="entry name" value="METACASPASE-4"/>
    <property type="match status" value="1"/>
</dbReference>
<proteinExistence type="inferred from homology"/>
<feature type="compositionally biased region" description="Polar residues" evidence="2">
    <location>
        <begin position="126"/>
        <end position="146"/>
    </location>
</feature>
<dbReference type="PANTHER" id="PTHR48104:SF30">
    <property type="entry name" value="METACASPASE-1"/>
    <property type="match status" value="1"/>
</dbReference>
<evidence type="ECO:0000313" key="5">
    <source>
        <dbReference type="Proteomes" id="UP000044841"/>
    </source>
</evidence>
<evidence type="ECO:0000313" key="4">
    <source>
        <dbReference type="EMBL" id="CUA71415.1"/>
    </source>
</evidence>
<organism evidence="4 5">
    <name type="scientific">Rhizoctonia solani</name>
    <dbReference type="NCBI Taxonomy" id="456999"/>
    <lineage>
        <taxon>Eukaryota</taxon>
        <taxon>Fungi</taxon>
        <taxon>Dikarya</taxon>
        <taxon>Basidiomycota</taxon>
        <taxon>Agaricomycotina</taxon>
        <taxon>Agaricomycetes</taxon>
        <taxon>Cantharellales</taxon>
        <taxon>Ceratobasidiaceae</taxon>
        <taxon>Rhizoctonia</taxon>
    </lineage>
</organism>
<dbReference type="GO" id="GO:0006508">
    <property type="term" value="P:proteolysis"/>
    <property type="evidence" value="ECO:0007669"/>
    <property type="project" value="InterPro"/>
</dbReference>